<evidence type="ECO:0000313" key="1">
    <source>
        <dbReference type="EMBL" id="CAB4222556.1"/>
    </source>
</evidence>
<gene>
    <name evidence="1" type="ORF">UFOVP1655_133</name>
</gene>
<accession>A0A6J5T5Q8</accession>
<protein>
    <submittedName>
        <fullName evidence="1">Uncharacterized protein</fullName>
    </submittedName>
</protein>
<reference evidence="1" key="1">
    <citation type="submission" date="2020-05" db="EMBL/GenBank/DDBJ databases">
        <authorList>
            <person name="Chiriac C."/>
            <person name="Salcher M."/>
            <person name="Ghai R."/>
            <person name="Kavagutti S V."/>
        </authorList>
    </citation>
    <scope>NUCLEOTIDE SEQUENCE</scope>
</reference>
<sequence>MKNLKEFIDRNNSFVEWTKEKYIDINNMSVEDVETIAKRINSEFSPENLFCDGEISRTEAQAKYNNLVKAVKQLETFGIPFTIHEM</sequence>
<name>A0A6J5T5Q8_9CAUD</name>
<organism evidence="1">
    <name type="scientific">uncultured Caudovirales phage</name>
    <dbReference type="NCBI Taxonomy" id="2100421"/>
    <lineage>
        <taxon>Viruses</taxon>
        <taxon>Duplodnaviria</taxon>
        <taxon>Heunggongvirae</taxon>
        <taxon>Uroviricota</taxon>
        <taxon>Caudoviricetes</taxon>
        <taxon>Peduoviridae</taxon>
        <taxon>Maltschvirus</taxon>
        <taxon>Maltschvirus maltsch</taxon>
    </lineage>
</organism>
<dbReference type="EMBL" id="LR797523">
    <property type="protein sequence ID" value="CAB4222556.1"/>
    <property type="molecule type" value="Genomic_DNA"/>
</dbReference>
<proteinExistence type="predicted"/>